<reference evidence="3" key="1">
    <citation type="journal article" date="2014" name="Front. Microbiol.">
        <title>High frequency of phylogenetically diverse reductive dehalogenase-homologous genes in deep subseafloor sedimentary metagenomes.</title>
        <authorList>
            <person name="Kawai M."/>
            <person name="Futagami T."/>
            <person name="Toyoda A."/>
            <person name="Takaki Y."/>
            <person name="Nishi S."/>
            <person name="Hori S."/>
            <person name="Arai W."/>
            <person name="Tsubouchi T."/>
            <person name="Morono Y."/>
            <person name="Uchiyama I."/>
            <person name="Ito T."/>
            <person name="Fujiyama A."/>
            <person name="Inagaki F."/>
            <person name="Takami H."/>
        </authorList>
    </citation>
    <scope>NUCLEOTIDE SEQUENCE</scope>
    <source>
        <strain evidence="3">Expedition CK06-06</strain>
    </source>
</reference>
<keyword evidence="1" id="KW-0819">tRNA processing</keyword>
<dbReference type="PANTHER" id="PTHR46499">
    <property type="entry name" value="QUEUINE TRNA-RIBOSYLTRANSFERASE"/>
    <property type="match status" value="1"/>
</dbReference>
<comment type="caution">
    <text evidence="3">The sequence shown here is derived from an EMBL/GenBank/DDBJ whole genome shotgun (WGS) entry which is preliminary data.</text>
</comment>
<proteinExistence type="predicted"/>
<dbReference type="SUPFAM" id="SSF51713">
    <property type="entry name" value="tRNA-guanine transglycosylase"/>
    <property type="match status" value="1"/>
</dbReference>
<name>X1H0Y7_9ZZZZ</name>
<evidence type="ECO:0000256" key="1">
    <source>
        <dbReference type="ARBA" id="ARBA00022694"/>
    </source>
</evidence>
<evidence type="ECO:0000259" key="2">
    <source>
        <dbReference type="Pfam" id="PF01702"/>
    </source>
</evidence>
<dbReference type="EMBL" id="BARU01024570">
    <property type="protein sequence ID" value="GAH50775.1"/>
    <property type="molecule type" value="Genomic_DNA"/>
</dbReference>
<dbReference type="GO" id="GO:0002099">
    <property type="term" value="P:tRNA wobble guanine modification"/>
    <property type="evidence" value="ECO:0007669"/>
    <property type="project" value="TreeGrafter"/>
</dbReference>
<organism evidence="3">
    <name type="scientific">marine sediment metagenome</name>
    <dbReference type="NCBI Taxonomy" id="412755"/>
    <lineage>
        <taxon>unclassified sequences</taxon>
        <taxon>metagenomes</taxon>
        <taxon>ecological metagenomes</taxon>
    </lineage>
</organism>
<feature type="domain" description="tRNA-guanine(15) transglycosylase-like" evidence="2">
    <location>
        <begin position="1"/>
        <end position="275"/>
    </location>
</feature>
<feature type="non-terminal residue" evidence="3">
    <location>
        <position position="1"/>
    </location>
</feature>
<dbReference type="InterPro" id="IPR002616">
    <property type="entry name" value="tRNA_ribo_trans-like"/>
</dbReference>
<dbReference type="GO" id="GO:0005737">
    <property type="term" value="C:cytoplasm"/>
    <property type="evidence" value="ECO:0007669"/>
    <property type="project" value="TreeGrafter"/>
</dbReference>
<dbReference type="InterPro" id="IPR050076">
    <property type="entry name" value="ArchSynthase1/Queuine_TRR"/>
</dbReference>
<dbReference type="AlphaFoldDB" id="X1H0Y7"/>
<feature type="non-terminal residue" evidence="3">
    <location>
        <position position="275"/>
    </location>
</feature>
<dbReference type="PANTHER" id="PTHR46499:SF1">
    <property type="entry name" value="QUEUINE TRNA-RIBOSYLTRANSFERASE"/>
    <property type="match status" value="1"/>
</dbReference>
<protein>
    <recommendedName>
        <fullName evidence="2">tRNA-guanine(15) transglycosylase-like domain-containing protein</fullName>
    </recommendedName>
</protein>
<dbReference type="Gene3D" id="3.20.20.105">
    <property type="entry name" value="Queuine tRNA-ribosyltransferase-like"/>
    <property type="match status" value="1"/>
</dbReference>
<dbReference type="InterPro" id="IPR036511">
    <property type="entry name" value="TGT-like_sf"/>
</dbReference>
<evidence type="ECO:0000313" key="3">
    <source>
        <dbReference type="EMBL" id="GAH50775.1"/>
    </source>
</evidence>
<accession>X1H0Y7</accession>
<dbReference type="Pfam" id="PF01702">
    <property type="entry name" value="TGT"/>
    <property type="match status" value="1"/>
</dbReference>
<sequence>RLGRISLNGKEMITPNLFPVVHPSRNIIAPQDLKTFGAQGLFTNAYIIYKNEKLRAQVLQKGLHEHLNYDGIIATDSGAFQQYMYRKDSFDIDATIIERFQEDIGSDFPVILDIPVQLDDNYEIAKEKVNITIERAKDNISRRSRSDCYWFGPLHGGTHFDLLKESAIEMSKLDFGIYAIGGIVKAFLNYRFDLTTQILLTVKRYIIPNKPVHMFGLGLPQYFSLAVACGCDLMDSAAYVLFAKENRYFTLSTGTRKLEELKEFPCHCPICVKYT</sequence>
<dbReference type="NCBIfam" id="TIGR00449">
    <property type="entry name" value="tgt_general"/>
    <property type="match status" value="1"/>
</dbReference>
<gene>
    <name evidence="3" type="ORF">S03H2_39699</name>
</gene>